<evidence type="ECO:0000313" key="6">
    <source>
        <dbReference type="Proteomes" id="UP001363622"/>
    </source>
</evidence>
<comment type="similarity">
    <text evidence="1 2">Belongs to the iron/ascorbate-dependent oxidoreductase family.</text>
</comment>
<organism evidence="5 6">
    <name type="scientific">Phyllosticta citriasiana</name>
    <dbReference type="NCBI Taxonomy" id="595635"/>
    <lineage>
        <taxon>Eukaryota</taxon>
        <taxon>Fungi</taxon>
        <taxon>Dikarya</taxon>
        <taxon>Ascomycota</taxon>
        <taxon>Pezizomycotina</taxon>
        <taxon>Dothideomycetes</taxon>
        <taxon>Dothideomycetes incertae sedis</taxon>
        <taxon>Botryosphaeriales</taxon>
        <taxon>Phyllostictaceae</taxon>
        <taxon>Phyllosticta</taxon>
    </lineage>
</organism>
<dbReference type="InterPro" id="IPR027443">
    <property type="entry name" value="IPNS-like_sf"/>
</dbReference>
<accession>A0ABR1KRU8</accession>
<keyword evidence="2" id="KW-0479">Metal-binding</keyword>
<evidence type="ECO:0000256" key="2">
    <source>
        <dbReference type="RuleBase" id="RU003682"/>
    </source>
</evidence>
<dbReference type="PANTHER" id="PTHR47990">
    <property type="entry name" value="2-OXOGLUTARATE (2OG) AND FE(II)-DEPENDENT OXYGENASE SUPERFAMILY PROTEIN-RELATED"/>
    <property type="match status" value="1"/>
</dbReference>
<dbReference type="Gene3D" id="2.60.120.330">
    <property type="entry name" value="B-lactam Antibiotic, Isopenicillin N Synthase, Chain"/>
    <property type="match status" value="1"/>
</dbReference>
<feature type="compositionally biased region" description="Low complexity" evidence="3">
    <location>
        <begin position="347"/>
        <end position="359"/>
    </location>
</feature>
<dbReference type="Pfam" id="PF03171">
    <property type="entry name" value="2OG-FeII_Oxy"/>
    <property type="match status" value="1"/>
</dbReference>
<dbReference type="SUPFAM" id="SSF51197">
    <property type="entry name" value="Clavaminate synthase-like"/>
    <property type="match status" value="1"/>
</dbReference>
<dbReference type="Proteomes" id="UP001363622">
    <property type="component" value="Unassembled WGS sequence"/>
</dbReference>
<proteinExistence type="inferred from homology"/>
<feature type="domain" description="Fe2OG dioxygenase" evidence="4">
    <location>
        <begin position="186"/>
        <end position="291"/>
    </location>
</feature>
<evidence type="ECO:0000313" key="5">
    <source>
        <dbReference type="EMBL" id="KAK7520259.1"/>
    </source>
</evidence>
<evidence type="ECO:0000256" key="3">
    <source>
        <dbReference type="SAM" id="MobiDB-lite"/>
    </source>
</evidence>
<protein>
    <submittedName>
        <fullName evidence="5">1-aminocyclopropane-1-carboxylate oxidase</fullName>
    </submittedName>
</protein>
<name>A0ABR1KRU8_9PEZI</name>
<dbReference type="EMBL" id="JBBPHU010000003">
    <property type="protein sequence ID" value="KAK7520259.1"/>
    <property type="molecule type" value="Genomic_DNA"/>
</dbReference>
<keyword evidence="2" id="KW-0560">Oxidoreductase</keyword>
<evidence type="ECO:0000259" key="4">
    <source>
        <dbReference type="PROSITE" id="PS51471"/>
    </source>
</evidence>
<dbReference type="InterPro" id="IPR026992">
    <property type="entry name" value="DIOX_N"/>
</dbReference>
<comment type="caution">
    <text evidence="5">The sequence shown here is derived from an EMBL/GenBank/DDBJ whole genome shotgun (WGS) entry which is preliminary data.</text>
</comment>
<keyword evidence="6" id="KW-1185">Reference proteome</keyword>
<sequence length="359" mass="40544">MAASEPNTSRSPPLLDFSVFYSQDPAAKKKLVDQVRDCCLHNGFFQIINHPVPVELQQRVMQWNKRFFDLPLEVKKSVGKDLNTWNRGYELLRSQILEEGTLPELKEGFFIGEEIPKTHPYHVKKKLNSGPNVWPSTELLAEVEDFKTTCMSYYSAVVSLARDILKVLALTLDLDESYFGGFSDGAVATMRLLHYPPTEKGDGEERLRRGIGAHTDFGAVTLLLQDEVDGLQVWDKDVKQWFDVMPIPGAFVVNLGNLMMRWSNDRYISNLHRVINRSGRERYSIPVFFSGNPDYVIDCLPNCKPAEEQAKYPPITVEEAVGGSYRESYGRAEKWKESQKKQGVEKAVGAPVGNPVAVA</sequence>
<feature type="region of interest" description="Disordered" evidence="3">
    <location>
        <begin position="336"/>
        <end position="359"/>
    </location>
</feature>
<dbReference type="PRINTS" id="PR00682">
    <property type="entry name" value="IPNSYNTHASE"/>
</dbReference>
<evidence type="ECO:0000256" key="1">
    <source>
        <dbReference type="ARBA" id="ARBA00008056"/>
    </source>
</evidence>
<gene>
    <name evidence="5" type="ORF">IWZ03DRAFT_133779</name>
</gene>
<reference evidence="5 6" key="1">
    <citation type="submission" date="2024-04" db="EMBL/GenBank/DDBJ databases">
        <title>Phyllosticta paracitricarpa is synonymous to the EU quarantine fungus P. citricarpa based on phylogenomic analyses.</title>
        <authorList>
            <consortium name="Lawrence Berkeley National Laboratory"/>
            <person name="Van Ingen-Buijs V.A."/>
            <person name="Van Westerhoven A.C."/>
            <person name="Haridas S."/>
            <person name="Skiadas P."/>
            <person name="Martin F."/>
            <person name="Groenewald J.Z."/>
            <person name="Crous P.W."/>
            <person name="Seidl M.F."/>
        </authorList>
    </citation>
    <scope>NUCLEOTIDE SEQUENCE [LARGE SCALE GENOMIC DNA]</scope>
    <source>
        <strain evidence="5 6">CBS 123371</strain>
    </source>
</reference>
<dbReference type="Pfam" id="PF14226">
    <property type="entry name" value="DIOX_N"/>
    <property type="match status" value="1"/>
</dbReference>
<dbReference type="PROSITE" id="PS51471">
    <property type="entry name" value="FE2OG_OXY"/>
    <property type="match status" value="1"/>
</dbReference>
<dbReference type="InterPro" id="IPR044861">
    <property type="entry name" value="IPNS-like_FE2OG_OXY"/>
</dbReference>
<dbReference type="InterPro" id="IPR050231">
    <property type="entry name" value="Iron_ascorbate_oxido_reductase"/>
</dbReference>
<keyword evidence="2" id="KW-0408">Iron</keyword>
<dbReference type="InterPro" id="IPR005123">
    <property type="entry name" value="Oxoglu/Fe-dep_dioxygenase_dom"/>
</dbReference>